<dbReference type="GO" id="GO:0004016">
    <property type="term" value="F:adenylate cyclase activity"/>
    <property type="evidence" value="ECO:0007669"/>
    <property type="project" value="TreeGrafter"/>
</dbReference>
<feature type="region of interest" description="Disordered" evidence="3">
    <location>
        <begin position="829"/>
        <end position="848"/>
    </location>
</feature>
<dbReference type="PROSITE" id="PS00622">
    <property type="entry name" value="HTH_LUXR_1"/>
    <property type="match status" value="1"/>
</dbReference>
<dbReference type="GO" id="GO:0006355">
    <property type="term" value="P:regulation of DNA-templated transcription"/>
    <property type="evidence" value="ECO:0007669"/>
    <property type="project" value="InterPro"/>
</dbReference>
<dbReference type="Pfam" id="PF13191">
    <property type="entry name" value="AAA_16"/>
    <property type="match status" value="1"/>
</dbReference>
<dbReference type="SUPFAM" id="SSF48452">
    <property type="entry name" value="TPR-like"/>
    <property type="match status" value="2"/>
</dbReference>
<keyword evidence="6" id="KW-1185">Reference proteome</keyword>
<evidence type="ECO:0000256" key="2">
    <source>
        <dbReference type="ARBA" id="ARBA00022840"/>
    </source>
</evidence>
<dbReference type="GO" id="GO:0003677">
    <property type="term" value="F:DNA binding"/>
    <property type="evidence" value="ECO:0007669"/>
    <property type="project" value="InterPro"/>
</dbReference>
<reference evidence="5 6" key="1">
    <citation type="submission" date="2018-08" db="EMBL/GenBank/DDBJ databases">
        <title>Genomic Encyclopedia of Archaeal and Bacterial Type Strains, Phase II (KMG-II): from individual species to whole genera.</title>
        <authorList>
            <person name="Goeker M."/>
        </authorList>
    </citation>
    <scope>NUCLEOTIDE SEQUENCE [LARGE SCALE GENOMIC DNA]</scope>
    <source>
        <strain evidence="5 6">DSM 45791</strain>
    </source>
</reference>
<evidence type="ECO:0000256" key="3">
    <source>
        <dbReference type="SAM" id="MobiDB-lite"/>
    </source>
</evidence>
<organism evidence="5 6">
    <name type="scientific">Kutzneria buriramensis</name>
    <dbReference type="NCBI Taxonomy" id="1045776"/>
    <lineage>
        <taxon>Bacteria</taxon>
        <taxon>Bacillati</taxon>
        <taxon>Actinomycetota</taxon>
        <taxon>Actinomycetes</taxon>
        <taxon>Pseudonocardiales</taxon>
        <taxon>Pseudonocardiaceae</taxon>
        <taxon>Kutzneria</taxon>
    </lineage>
</organism>
<accession>A0A3E0I5V8</accession>
<dbReference type="RefSeq" id="WP_116173226.1">
    <property type="nucleotide sequence ID" value="NZ_CP144375.1"/>
</dbReference>
<dbReference type="AlphaFoldDB" id="A0A3E0I5V8"/>
<evidence type="ECO:0000313" key="5">
    <source>
        <dbReference type="EMBL" id="REH54122.1"/>
    </source>
</evidence>
<dbReference type="SUPFAM" id="SSF52540">
    <property type="entry name" value="P-loop containing nucleoside triphosphate hydrolases"/>
    <property type="match status" value="1"/>
</dbReference>
<dbReference type="InterPro" id="IPR011990">
    <property type="entry name" value="TPR-like_helical_dom_sf"/>
</dbReference>
<keyword evidence="1" id="KW-0547">Nucleotide-binding</keyword>
<evidence type="ECO:0000259" key="4">
    <source>
        <dbReference type="PROSITE" id="PS50043"/>
    </source>
</evidence>
<dbReference type="GO" id="GO:0005737">
    <property type="term" value="C:cytoplasm"/>
    <property type="evidence" value="ECO:0007669"/>
    <property type="project" value="TreeGrafter"/>
</dbReference>
<dbReference type="PROSITE" id="PS50043">
    <property type="entry name" value="HTH_LUXR_2"/>
    <property type="match status" value="1"/>
</dbReference>
<dbReference type="OrthoDB" id="4500249at2"/>
<name>A0A3E0I5V8_9PSEU</name>
<comment type="caution">
    <text evidence="5">The sequence shown here is derived from an EMBL/GenBank/DDBJ whole genome shotgun (WGS) entry which is preliminary data.</text>
</comment>
<dbReference type="Pfam" id="PF00196">
    <property type="entry name" value="GerE"/>
    <property type="match status" value="1"/>
</dbReference>
<dbReference type="InterPro" id="IPR016032">
    <property type="entry name" value="Sig_transdc_resp-reg_C-effctor"/>
</dbReference>
<dbReference type="EMBL" id="QUNO01000002">
    <property type="protein sequence ID" value="REH54122.1"/>
    <property type="molecule type" value="Genomic_DNA"/>
</dbReference>
<evidence type="ECO:0000313" key="6">
    <source>
        <dbReference type="Proteomes" id="UP000256269"/>
    </source>
</evidence>
<dbReference type="InterPro" id="IPR041664">
    <property type="entry name" value="AAA_16"/>
</dbReference>
<dbReference type="InterPro" id="IPR000792">
    <property type="entry name" value="Tscrpt_reg_LuxR_C"/>
</dbReference>
<proteinExistence type="predicted"/>
<feature type="domain" description="HTH luxR-type" evidence="4">
    <location>
        <begin position="839"/>
        <end position="903"/>
    </location>
</feature>
<dbReference type="Gene3D" id="1.25.40.10">
    <property type="entry name" value="Tetratricopeptide repeat domain"/>
    <property type="match status" value="1"/>
</dbReference>
<protein>
    <submittedName>
        <fullName evidence="5">Putative ATPase</fullName>
    </submittedName>
</protein>
<dbReference type="InterPro" id="IPR036388">
    <property type="entry name" value="WH-like_DNA-bd_sf"/>
</dbReference>
<keyword evidence="2" id="KW-0067">ATP-binding</keyword>
<dbReference type="PANTHER" id="PTHR16305:SF35">
    <property type="entry name" value="TRANSCRIPTIONAL ACTIVATOR DOMAIN"/>
    <property type="match status" value="1"/>
</dbReference>
<dbReference type="GO" id="GO:0005524">
    <property type="term" value="F:ATP binding"/>
    <property type="evidence" value="ECO:0007669"/>
    <property type="project" value="UniProtKB-KW"/>
</dbReference>
<dbReference type="SMART" id="SM00421">
    <property type="entry name" value="HTH_LUXR"/>
    <property type="match status" value="1"/>
</dbReference>
<dbReference type="PRINTS" id="PR00038">
    <property type="entry name" value="HTHLUXR"/>
</dbReference>
<dbReference type="PANTHER" id="PTHR16305">
    <property type="entry name" value="TESTICULAR SOLUBLE ADENYLYL CYCLASE"/>
    <property type="match status" value="1"/>
</dbReference>
<dbReference type="SUPFAM" id="SSF46894">
    <property type="entry name" value="C-terminal effector domain of the bipartite response regulators"/>
    <property type="match status" value="1"/>
</dbReference>
<evidence type="ECO:0000256" key="1">
    <source>
        <dbReference type="ARBA" id="ARBA00022741"/>
    </source>
</evidence>
<sequence length="904" mass="95938">MVGVVGRSAQLGELARALDAATFRVVELLGEPGMGKTALLAELRAAAATRGARVAAGKATEFERLPFAMFSDAFGDAWTDLLTSVDTPDGRAALYRSARSLLPGTVLVLDDVHWADEASVELIEHVLRHPPEGPPEGPPTVLAMAYRPRQLPDRLANAFSGLAREEWWRRIEVGPLTPVEAAEFCGETVSQARGAELFEASGGNPFYLDALLRLDPGDRDELPDTVRAVLIGELAGLAPPVRLVAQAAAVLGEEFEAGLIGAVAQTEDIDTFTALDELIARDLIRQSVAGQRFQFRHPLLRSVVYGSAGAGWRIGAHGRAARLLAERGASLAVQATHLERSATIGDARAVEVLVGAADQATSLAPARAAHWLREALRLLGDRAVDQPELSMRLAHTLAVAGQLNESREILHEVLGRLPAGPSDQRLEAVTTLAMVERLLGSPTGVKRLLLSELGTGKGKAALELEVAAGAMRGSHFATAVSWGERALESATAESEHELIATITALLALAHTFYGSTAEAAAHLDNAVRMIDRAQDKMLMGQLESILRAGWTEVFLERYDDAVRHLTRGLELARASGRSYLLADLLVGLAYACMWTGRLDEASRYADEAFEAAVLVGSDELRTMAAGVVVAVQLWTGEPANALRAAEKTVSEMGSAAGRGPTIAAGMLAQAKLQTGDAAGARSTLLDIGGGETLPHLEFPTRAAWLRTLAHAELALGDLAAAELSVQRAEMTASVSGLNGHRGHASLARGTILLANGDAAGAAEVAATAAAAFEAVDMRLYQAQSHMFAGAALTTLEDRTRAMAEFGRAKALFAACGADPLFRQAEIHQRRVGGRNRKPVPDGQSPLSDRERQIAELVAAGHTNRQIAERLFMSPKTVEAHLSRIFQKLGVKTRAAVAAAWSQGF</sequence>
<dbReference type="Gene3D" id="1.10.10.10">
    <property type="entry name" value="Winged helix-like DNA-binding domain superfamily/Winged helix DNA-binding domain"/>
    <property type="match status" value="1"/>
</dbReference>
<gene>
    <name evidence="5" type="ORF">BCF44_102354</name>
</gene>
<dbReference type="InterPro" id="IPR027417">
    <property type="entry name" value="P-loop_NTPase"/>
</dbReference>
<dbReference type="CDD" id="cd06170">
    <property type="entry name" value="LuxR_C_like"/>
    <property type="match status" value="1"/>
</dbReference>
<dbReference type="Proteomes" id="UP000256269">
    <property type="component" value="Unassembled WGS sequence"/>
</dbReference>
<dbReference type="Gene3D" id="3.40.50.300">
    <property type="entry name" value="P-loop containing nucleotide triphosphate hydrolases"/>
    <property type="match status" value="1"/>
</dbReference>